<dbReference type="STRING" id="6238.A8XGX6"/>
<dbReference type="EMBL" id="HE600938">
    <property type="protein sequence ID" value="CAP31900.2"/>
    <property type="molecule type" value="Genomic_DNA"/>
</dbReference>
<dbReference type="Proteomes" id="UP000008549">
    <property type="component" value="Unassembled WGS sequence"/>
</dbReference>
<evidence type="ECO:0000313" key="16">
    <source>
        <dbReference type="WormBase" id="CBG13035"/>
    </source>
</evidence>
<feature type="transmembrane region" description="Helical" evidence="11">
    <location>
        <begin position="50"/>
        <end position="71"/>
    </location>
</feature>
<feature type="transmembrane region" description="Helical" evidence="11">
    <location>
        <begin position="336"/>
        <end position="355"/>
    </location>
</feature>
<keyword evidence="12" id="KW-0732">Signal</keyword>
<dbReference type="Gene3D" id="6.10.140.1330">
    <property type="match status" value="1"/>
</dbReference>
<evidence type="ECO:0000256" key="9">
    <source>
        <dbReference type="RuleBase" id="RU003722"/>
    </source>
</evidence>
<keyword evidence="3 9" id="KW-0812">Transmembrane</keyword>
<dbReference type="GO" id="GO:0098719">
    <property type="term" value="P:sodium ion import across plasma membrane"/>
    <property type="evidence" value="ECO:0000318"/>
    <property type="project" value="GO_Central"/>
</dbReference>
<reference evidence="14 15" key="1">
    <citation type="journal article" date="2003" name="PLoS Biol.">
        <title>The genome sequence of Caenorhabditis briggsae: a platform for comparative genomics.</title>
        <authorList>
            <person name="Stein L.D."/>
            <person name="Bao Z."/>
            <person name="Blasiar D."/>
            <person name="Blumenthal T."/>
            <person name="Brent M.R."/>
            <person name="Chen N."/>
            <person name="Chinwalla A."/>
            <person name="Clarke L."/>
            <person name="Clee C."/>
            <person name="Coghlan A."/>
            <person name="Coulson A."/>
            <person name="D'Eustachio P."/>
            <person name="Fitch D.H."/>
            <person name="Fulton L.A."/>
            <person name="Fulton R.E."/>
            <person name="Griffiths-Jones S."/>
            <person name="Harris T.W."/>
            <person name="Hillier L.W."/>
            <person name="Kamath R."/>
            <person name="Kuwabara P.E."/>
            <person name="Mardis E.R."/>
            <person name="Marra M.A."/>
            <person name="Miner T.L."/>
            <person name="Minx P."/>
            <person name="Mullikin J.C."/>
            <person name="Plumb R.W."/>
            <person name="Rogers J."/>
            <person name="Schein J.E."/>
            <person name="Sohrmann M."/>
            <person name="Spieth J."/>
            <person name="Stajich J.E."/>
            <person name="Wei C."/>
            <person name="Willey D."/>
            <person name="Wilson R.K."/>
            <person name="Durbin R."/>
            <person name="Waterston R.H."/>
        </authorList>
    </citation>
    <scope>NUCLEOTIDE SEQUENCE [LARGE SCALE GENOMIC DNA]</scope>
    <source>
        <strain evidence="14 15">AF16</strain>
    </source>
</reference>
<dbReference type="HOGENOM" id="CLU_005912_4_3_1"/>
<keyword evidence="6 9" id="KW-0406">Ion transport</keyword>
<dbReference type="GO" id="GO:0005886">
    <property type="term" value="C:plasma membrane"/>
    <property type="evidence" value="ECO:0000318"/>
    <property type="project" value="GO_Central"/>
</dbReference>
<keyword evidence="15" id="KW-1185">Reference proteome</keyword>
<feature type="transmembrane region" description="Helical" evidence="11">
    <location>
        <begin position="140"/>
        <end position="162"/>
    </location>
</feature>
<dbReference type="PRINTS" id="PR01084">
    <property type="entry name" value="NAHEXCHNGR"/>
</dbReference>
<name>A8XGX6_CAEBR</name>
<keyword evidence="8 9" id="KW-0739">Sodium transport</keyword>
<dbReference type="eggNOG" id="KOG1966">
    <property type="taxonomic scope" value="Eukaryota"/>
</dbReference>
<keyword evidence="7 11" id="KW-0472">Membrane</keyword>
<dbReference type="FunCoup" id="A8XGX6">
    <property type="interactions" value="49"/>
</dbReference>
<gene>
    <name evidence="16" type="primary">nhx-2</name>
    <name evidence="14" type="synonym">Cbr-nhx-2</name>
    <name evidence="16" type="ORF">CBG13035</name>
    <name evidence="14" type="ORF">CBG_13035</name>
</gene>
<feature type="transmembrane region" description="Helical" evidence="11">
    <location>
        <begin position="412"/>
        <end position="436"/>
    </location>
</feature>
<evidence type="ECO:0000259" key="13">
    <source>
        <dbReference type="Pfam" id="PF00999"/>
    </source>
</evidence>
<feature type="transmembrane region" description="Helical" evidence="11">
    <location>
        <begin position="112"/>
        <end position="128"/>
    </location>
</feature>
<dbReference type="Pfam" id="PF00999">
    <property type="entry name" value="Na_H_Exchanger"/>
    <property type="match status" value="1"/>
</dbReference>
<evidence type="ECO:0000313" key="15">
    <source>
        <dbReference type="Proteomes" id="UP000008549"/>
    </source>
</evidence>
<dbReference type="InParanoid" id="A8XGX6"/>
<feature type="domain" description="Cation/H+ exchanger transmembrane" evidence="13">
    <location>
        <begin position="63"/>
        <end position="426"/>
    </location>
</feature>
<evidence type="ECO:0000256" key="4">
    <source>
        <dbReference type="ARBA" id="ARBA00022989"/>
    </source>
</evidence>
<feature type="transmembrane region" description="Helical" evidence="11">
    <location>
        <begin position="248"/>
        <end position="270"/>
    </location>
</feature>
<feature type="transmembrane region" description="Helical" evidence="11">
    <location>
        <begin position="174"/>
        <end position="196"/>
    </location>
</feature>
<dbReference type="InterPro" id="IPR004709">
    <property type="entry name" value="NaH_exchanger"/>
</dbReference>
<evidence type="ECO:0000256" key="5">
    <source>
        <dbReference type="ARBA" id="ARBA00023053"/>
    </source>
</evidence>
<protein>
    <recommendedName>
        <fullName evidence="9">Sodium/hydrogen exchanger</fullName>
    </recommendedName>
</protein>
<dbReference type="GO" id="GO:0015386">
    <property type="term" value="F:potassium:proton antiporter activity"/>
    <property type="evidence" value="ECO:0000318"/>
    <property type="project" value="GO_Central"/>
</dbReference>
<feature type="transmembrane region" description="Helical" evidence="11">
    <location>
        <begin position="290"/>
        <end position="315"/>
    </location>
</feature>
<dbReference type="InterPro" id="IPR006153">
    <property type="entry name" value="Cation/H_exchanger_TM"/>
</dbReference>
<reference evidence="14 15" key="2">
    <citation type="journal article" date="2011" name="PLoS Genet.">
        <title>Caenorhabditis briggsae recombinant inbred line genotypes reveal inter-strain incompatibility and the evolution of recombination.</title>
        <authorList>
            <person name="Ross J.A."/>
            <person name="Koboldt D.C."/>
            <person name="Staisch J.E."/>
            <person name="Chamberlin H.M."/>
            <person name="Gupta B.P."/>
            <person name="Miller R.D."/>
            <person name="Baird S.E."/>
            <person name="Haag E.S."/>
        </authorList>
    </citation>
    <scope>NUCLEOTIDE SEQUENCE [LARGE SCALE GENOMIC DNA]</scope>
    <source>
        <strain evidence="14 15">AF16</strain>
    </source>
</reference>
<comment type="subcellular location">
    <subcellularLocation>
        <location evidence="1">Membrane</location>
        <topology evidence="1">Multi-pass membrane protein</topology>
    </subcellularLocation>
</comment>
<dbReference type="GO" id="GO:0015385">
    <property type="term" value="F:sodium:proton antiporter activity"/>
    <property type="evidence" value="ECO:0000318"/>
    <property type="project" value="GO_Central"/>
</dbReference>
<evidence type="ECO:0000256" key="11">
    <source>
        <dbReference type="SAM" id="Phobius"/>
    </source>
</evidence>
<dbReference type="InterPro" id="IPR018422">
    <property type="entry name" value="Cation/H_exchanger_CPA1"/>
</dbReference>
<proteinExistence type="inferred from homology"/>
<dbReference type="GO" id="GO:0051453">
    <property type="term" value="P:regulation of intracellular pH"/>
    <property type="evidence" value="ECO:0000318"/>
    <property type="project" value="GO_Central"/>
</dbReference>
<keyword evidence="2 9" id="KW-0813">Transport</keyword>
<dbReference type="PANTHER" id="PTHR10110">
    <property type="entry name" value="SODIUM/HYDROGEN EXCHANGER"/>
    <property type="match status" value="1"/>
</dbReference>
<dbReference type="AlphaFoldDB" id="A8XGX6"/>
<feature type="transmembrane region" description="Helical" evidence="11">
    <location>
        <begin position="367"/>
        <end position="391"/>
    </location>
</feature>
<sequence length="668" mass="75741">MIHLRRSLILFGILVLWIQCTNAESECEEKETEYPSRYPIAYFEWENVKIPMTICLWLIGSSIAKIIFNLIPHLNELFPDSALLIMIGLIIGIIFKLIGVQKNAFFLESEVFMLYLLPPLVFDAGYFMPARQFFDNFGSILCFAMIGTTFNIVAIALSLWAIGLTGLFSVETPLIHMLLFGSVAADVDPVAVIVIFEELKVNEVLFIAVFGESLLNDGVAVVLYRMFLTFSEIGTENLITSDYINGGVSFLVVAFGGIGIGLLFAFLASLLTKYSRGDEIKVLNSVFILILPYTCYLCGELFGLSSIMAIVFCGAAMRQYCRENVDPGTVQATESFIKVLSLASETVIFVFLGLSTVSSNHHWDTSFVVLTVVFCLIYRTLGVVVMCYFLNKYRLNKYTKVRIEHYDLTKLKFFRSISLSWPTEVFVVLLHTVLLWLFQISYLRRICLSLVVLLSFISPSSSRLKKTHFQGITLKPIAEFLQVEKKNVHSKNMIEHIYSELIDTTMAGMEDIAGFKGHHWIRDSWNSLNNDYLRPILVNQTNMKEMDKTKLVRKYKHLVDEDAKKIARGDLNSNLVFTKALIEHTRSRTNTVIEGVTPTGKVDFGKHMKEHHGITVYDDHDNVPMTPTHIFQETSEVEYSVTTEHLESGGAENDGYESDESSHFHERI</sequence>
<organism evidence="14 15">
    <name type="scientific">Caenorhabditis briggsae</name>
    <dbReference type="NCBI Taxonomy" id="6238"/>
    <lineage>
        <taxon>Eukaryota</taxon>
        <taxon>Metazoa</taxon>
        <taxon>Ecdysozoa</taxon>
        <taxon>Nematoda</taxon>
        <taxon>Chromadorea</taxon>
        <taxon>Rhabditida</taxon>
        <taxon>Rhabditina</taxon>
        <taxon>Rhabditomorpha</taxon>
        <taxon>Rhabditoidea</taxon>
        <taxon>Rhabditidae</taxon>
        <taxon>Peloderinae</taxon>
        <taxon>Caenorhabditis</taxon>
    </lineage>
</organism>
<keyword evidence="5" id="KW-0915">Sodium</keyword>
<dbReference type="WormBase" id="CBG13035">
    <property type="protein sequence ID" value="CBP17702"/>
    <property type="gene ID" value="WBGene00033870"/>
    <property type="gene designation" value="Cbr-nhx-2"/>
</dbReference>
<feature type="signal peptide" evidence="12">
    <location>
        <begin position="1"/>
        <end position="23"/>
    </location>
</feature>
<evidence type="ECO:0000256" key="2">
    <source>
        <dbReference type="ARBA" id="ARBA00022448"/>
    </source>
</evidence>
<dbReference type="OMA" id="PEFFMLM"/>
<evidence type="ECO:0000256" key="1">
    <source>
        <dbReference type="ARBA" id="ARBA00004141"/>
    </source>
</evidence>
<feature type="transmembrane region" description="Helical" evidence="11">
    <location>
        <begin position="83"/>
        <end position="100"/>
    </location>
</feature>
<evidence type="ECO:0000313" key="14">
    <source>
        <dbReference type="EMBL" id="CAP31900.2"/>
    </source>
</evidence>
<feature type="region of interest" description="Disordered" evidence="10">
    <location>
        <begin position="646"/>
        <end position="668"/>
    </location>
</feature>
<keyword evidence="4 11" id="KW-1133">Transmembrane helix</keyword>
<evidence type="ECO:0000256" key="12">
    <source>
        <dbReference type="SAM" id="SignalP"/>
    </source>
</evidence>
<evidence type="ECO:0000256" key="10">
    <source>
        <dbReference type="SAM" id="MobiDB-lite"/>
    </source>
</evidence>
<dbReference type="PANTHER" id="PTHR10110:SF92">
    <property type="entry name" value="NA(+)_H(+) EXCHANGER PROTEIN 2-RELATED"/>
    <property type="match status" value="1"/>
</dbReference>
<accession>A8XGX6</accession>
<dbReference type="NCBIfam" id="TIGR00840">
    <property type="entry name" value="b_cpa1"/>
    <property type="match status" value="1"/>
</dbReference>
<dbReference type="GO" id="GO:0071805">
    <property type="term" value="P:potassium ion transmembrane transport"/>
    <property type="evidence" value="ECO:0000318"/>
    <property type="project" value="GO_Central"/>
</dbReference>
<feature type="chain" id="PRO_5002732273" description="Sodium/hydrogen exchanger" evidence="12">
    <location>
        <begin position="24"/>
        <end position="668"/>
    </location>
</feature>
<comment type="similarity">
    <text evidence="9">Belongs to the monovalent cation:proton antiporter 1 (CPA1) transporter (TC 2.A.36) family.</text>
</comment>
<evidence type="ECO:0000256" key="6">
    <source>
        <dbReference type="ARBA" id="ARBA00023065"/>
    </source>
</evidence>
<evidence type="ECO:0000256" key="3">
    <source>
        <dbReference type="ARBA" id="ARBA00022692"/>
    </source>
</evidence>
<keyword evidence="9" id="KW-0050">Antiport</keyword>
<evidence type="ECO:0000256" key="8">
    <source>
        <dbReference type="ARBA" id="ARBA00023201"/>
    </source>
</evidence>
<evidence type="ECO:0000256" key="7">
    <source>
        <dbReference type="ARBA" id="ARBA00023136"/>
    </source>
</evidence>